<keyword evidence="1" id="KW-1015">Disulfide bond</keyword>
<dbReference type="InterPro" id="IPR001254">
    <property type="entry name" value="Trypsin_dom"/>
</dbReference>
<organism evidence="7 8">
    <name type="scientific">Frankliniella occidentalis</name>
    <name type="common">Western flower thrips</name>
    <name type="synonym">Euthrips occidentalis</name>
    <dbReference type="NCBI Taxonomy" id="133901"/>
    <lineage>
        <taxon>Eukaryota</taxon>
        <taxon>Metazoa</taxon>
        <taxon>Ecdysozoa</taxon>
        <taxon>Arthropoda</taxon>
        <taxon>Hexapoda</taxon>
        <taxon>Insecta</taxon>
        <taxon>Pterygota</taxon>
        <taxon>Neoptera</taxon>
        <taxon>Paraneoptera</taxon>
        <taxon>Thysanoptera</taxon>
        <taxon>Terebrantia</taxon>
        <taxon>Thripoidea</taxon>
        <taxon>Thripidae</taxon>
        <taxon>Frankliniella</taxon>
    </lineage>
</organism>
<dbReference type="PANTHER" id="PTHR24256">
    <property type="entry name" value="TRYPTASE-RELATED"/>
    <property type="match status" value="1"/>
</dbReference>
<name>A0A9C6XCI8_FRAOC</name>
<proteinExistence type="inferred from homology"/>
<reference evidence="8" key="1">
    <citation type="submission" date="2025-08" db="UniProtKB">
        <authorList>
            <consortium name="RefSeq"/>
        </authorList>
    </citation>
    <scope>IDENTIFICATION</scope>
    <source>
        <tissue evidence="8">Whole organism</tissue>
    </source>
</reference>
<dbReference type="KEGG" id="foc:113216405"/>
<keyword evidence="3" id="KW-0645">Protease</keyword>
<evidence type="ECO:0000313" key="7">
    <source>
        <dbReference type="Proteomes" id="UP000504606"/>
    </source>
</evidence>
<dbReference type="GO" id="GO:0006508">
    <property type="term" value="P:proteolysis"/>
    <property type="evidence" value="ECO:0007669"/>
    <property type="project" value="UniProtKB-KW"/>
</dbReference>
<keyword evidence="7" id="KW-1185">Reference proteome</keyword>
<dbReference type="InterPro" id="IPR018114">
    <property type="entry name" value="TRYPSIN_HIS"/>
</dbReference>
<dbReference type="RefSeq" id="XP_052133565.1">
    <property type="nucleotide sequence ID" value="XM_052277605.1"/>
</dbReference>
<dbReference type="GO" id="GO:0004252">
    <property type="term" value="F:serine-type endopeptidase activity"/>
    <property type="evidence" value="ECO:0007669"/>
    <property type="project" value="InterPro"/>
</dbReference>
<evidence type="ECO:0000256" key="1">
    <source>
        <dbReference type="ARBA" id="ARBA00023157"/>
    </source>
</evidence>
<dbReference type="InterPro" id="IPR043504">
    <property type="entry name" value="Peptidase_S1_PA_chymotrypsin"/>
</dbReference>
<dbReference type="AlphaFoldDB" id="A0A9C6XCI8"/>
<feature type="domain" description="Peptidase S1" evidence="6">
    <location>
        <begin position="60"/>
        <end position="301"/>
    </location>
</feature>
<dbReference type="GeneID" id="113216405"/>
<feature type="chain" id="PRO_5039695880" evidence="5">
    <location>
        <begin position="24"/>
        <end position="305"/>
    </location>
</feature>
<dbReference type="Pfam" id="PF00089">
    <property type="entry name" value="Trypsin"/>
    <property type="match status" value="1"/>
</dbReference>
<dbReference type="InterPro" id="IPR033116">
    <property type="entry name" value="TRYPSIN_SER"/>
</dbReference>
<dbReference type="InterPro" id="IPR009003">
    <property type="entry name" value="Peptidase_S1_PA"/>
</dbReference>
<evidence type="ECO:0000256" key="3">
    <source>
        <dbReference type="RuleBase" id="RU363034"/>
    </source>
</evidence>
<dbReference type="SMART" id="SM00020">
    <property type="entry name" value="Tryp_SPc"/>
    <property type="match status" value="1"/>
</dbReference>
<dbReference type="InterPro" id="IPR001314">
    <property type="entry name" value="Peptidase_S1A"/>
</dbReference>
<dbReference type="SUPFAM" id="SSF50494">
    <property type="entry name" value="Trypsin-like serine proteases"/>
    <property type="match status" value="1"/>
</dbReference>
<keyword evidence="5" id="KW-0732">Signal</keyword>
<feature type="region of interest" description="Disordered" evidence="4">
    <location>
        <begin position="21"/>
        <end position="55"/>
    </location>
</feature>
<gene>
    <name evidence="8" type="primary">LOC113216405</name>
</gene>
<evidence type="ECO:0000256" key="4">
    <source>
        <dbReference type="SAM" id="MobiDB-lite"/>
    </source>
</evidence>
<dbReference type="PROSITE" id="PS50240">
    <property type="entry name" value="TRYPSIN_DOM"/>
    <property type="match status" value="1"/>
</dbReference>
<sequence>MLWAAVAALATLLAVTAQTPAEADQNQARGVDWSGQGSDRVRGDEDQGGSQQAWHADKRITRGREAYRGQFPHQAGVCFGRLNCCGGSLISQQWVLTAAHCLTGKTKDKVTVKLGTNRLDVKEDGRMQIKASQIISHESFRPNDKYIHHDIGLVKLQRPVKYNKLIQPVRLPTTEEARDKHHGLWGKISGWGATRTDGYQNPKLKWARLPVSQPGKCRFLDGPSAHTQFCTDVYDYKGKGTQGHGTCSGDSGSPYIADHRLKNTPVQLGVLSYGGLTCGETAPSVYTHVGSYLPWIKHHTGIDSG</sequence>
<evidence type="ECO:0000313" key="8">
    <source>
        <dbReference type="RefSeq" id="XP_052133565.1"/>
    </source>
</evidence>
<dbReference type="PRINTS" id="PR00722">
    <property type="entry name" value="CHYMOTRYPSIN"/>
</dbReference>
<protein>
    <submittedName>
        <fullName evidence="8">Chymotrypsin-2-like isoform X1</fullName>
    </submittedName>
</protein>
<dbReference type="Proteomes" id="UP000504606">
    <property type="component" value="Unplaced"/>
</dbReference>
<feature type="signal peptide" evidence="5">
    <location>
        <begin position="1"/>
        <end position="23"/>
    </location>
</feature>
<evidence type="ECO:0000256" key="5">
    <source>
        <dbReference type="SAM" id="SignalP"/>
    </source>
</evidence>
<dbReference type="CDD" id="cd00190">
    <property type="entry name" value="Tryp_SPc"/>
    <property type="match status" value="1"/>
</dbReference>
<keyword evidence="3" id="KW-0378">Hydrolase</keyword>
<evidence type="ECO:0000259" key="6">
    <source>
        <dbReference type="PROSITE" id="PS50240"/>
    </source>
</evidence>
<dbReference type="InterPro" id="IPR051487">
    <property type="entry name" value="Ser/Thr_Proteases_Immune/Dev"/>
</dbReference>
<keyword evidence="3" id="KW-0720">Serine protease</keyword>
<dbReference type="OrthoDB" id="60866at2759"/>
<dbReference type="FunFam" id="2.40.10.10:FF:000004">
    <property type="entry name" value="Tryptase gamma 1"/>
    <property type="match status" value="1"/>
</dbReference>
<dbReference type="PROSITE" id="PS00134">
    <property type="entry name" value="TRYPSIN_HIS"/>
    <property type="match status" value="1"/>
</dbReference>
<dbReference type="PROSITE" id="PS00135">
    <property type="entry name" value="TRYPSIN_SER"/>
    <property type="match status" value="1"/>
</dbReference>
<accession>A0A9C6XCI8</accession>
<evidence type="ECO:0000256" key="2">
    <source>
        <dbReference type="ARBA" id="ARBA00024195"/>
    </source>
</evidence>
<dbReference type="Gene3D" id="2.40.10.10">
    <property type="entry name" value="Trypsin-like serine proteases"/>
    <property type="match status" value="1"/>
</dbReference>
<comment type="similarity">
    <text evidence="2">Belongs to the peptidase S1 family. CLIP subfamily.</text>
</comment>